<sequence>MSLVKKKQSAFFWVSVFLLGCRGYEARSQGIRMALDQNRPQVALQKANEALGVERDQDFPEKLEGDNALLVLDRGTVQQALCHFKESKRDLETADKAIDLLDMSRGALDEVGKHIFSDSSGRYKAPAYEKLLINTINMINYLALGDLQGARVEARRFNVIRCYLDDKPYREGEGVIRLAGFLAGLIFEKSGEADEALRYYAEAWEQGEYATLRQSIVGLLQKGVGYIPENLRNLGENLPSSTSARDSFQGEVIILVGYGRVPNKISNRVPIGQALNFASSFLDSRDIEAADRLAAQGFITWINYPSLAPEPPWIETPQCLLDGKLQLLEEAVNLSVEVQAAWKKIEGKIIASAITRLLARYIAGEGARYLVGKDSIYGVLSSLVVRGGLTVMDTPDTRSWDVLPARVAVSRVRVPSGQHVIELSARGAVRKEQINIPQGGWVMVTLSSLR</sequence>
<dbReference type="STRING" id="1882918.BCY86_07975"/>
<evidence type="ECO:0000313" key="1">
    <source>
        <dbReference type="EMBL" id="APS00615.1"/>
    </source>
</evidence>
<proteinExistence type="predicted"/>
<reference evidence="1 2" key="1">
    <citation type="submission" date="2016-08" db="EMBL/GenBank/DDBJ databases">
        <title>Identification and validation of antigenic proteins from Pajaroellobacter abortibovis using de-novo genome sequence assembly and reverse vaccinology.</title>
        <authorList>
            <person name="Welly B.T."/>
            <person name="Miller M.R."/>
            <person name="Stott J.L."/>
            <person name="Blanchard M.T."/>
            <person name="Islas-Trejo A.D."/>
            <person name="O'Rourke S.M."/>
            <person name="Young A.E."/>
            <person name="Medrano J.F."/>
            <person name="Van Eenennaam A.L."/>
        </authorList>
    </citation>
    <scope>NUCLEOTIDE SEQUENCE [LARGE SCALE GENOMIC DNA]</scope>
    <source>
        <strain evidence="1 2">BTF92-0548A/99-0131</strain>
    </source>
</reference>
<dbReference type="AlphaFoldDB" id="A0A1L6MZ04"/>
<protein>
    <submittedName>
        <fullName evidence="1">Uncharacterized protein</fullName>
    </submittedName>
</protein>
<gene>
    <name evidence="1" type="ORF">BCY86_07975</name>
</gene>
<dbReference type="PROSITE" id="PS51257">
    <property type="entry name" value="PROKAR_LIPOPROTEIN"/>
    <property type="match status" value="1"/>
</dbReference>
<evidence type="ECO:0000313" key="2">
    <source>
        <dbReference type="Proteomes" id="UP000185544"/>
    </source>
</evidence>
<keyword evidence="2" id="KW-1185">Reference proteome</keyword>
<dbReference type="KEGG" id="pabo:BCY86_07975"/>
<dbReference type="EMBL" id="CP016908">
    <property type="protein sequence ID" value="APS00615.1"/>
    <property type="molecule type" value="Genomic_DNA"/>
</dbReference>
<organism evidence="1 2">
    <name type="scientific">Pajaroellobacter abortibovis</name>
    <dbReference type="NCBI Taxonomy" id="1882918"/>
    <lineage>
        <taxon>Bacteria</taxon>
        <taxon>Pseudomonadati</taxon>
        <taxon>Myxococcota</taxon>
        <taxon>Polyangia</taxon>
        <taxon>Polyangiales</taxon>
        <taxon>Polyangiaceae</taxon>
    </lineage>
</organism>
<dbReference type="Proteomes" id="UP000185544">
    <property type="component" value="Chromosome"/>
</dbReference>
<dbReference type="RefSeq" id="WP_075277284.1">
    <property type="nucleotide sequence ID" value="NZ_CP016908.1"/>
</dbReference>
<accession>A0A1L6MZ04</accession>
<name>A0A1L6MZ04_9BACT</name>